<feature type="domain" description="Transcription regulator AsnC/Lrp ligand binding" evidence="1">
    <location>
        <begin position="6"/>
        <end position="76"/>
    </location>
</feature>
<dbReference type="InterPro" id="IPR019887">
    <property type="entry name" value="Tscrpt_reg_AsnC/Lrp_C"/>
</dbReference>
<organism evidence="2 3">
    <name type="scientific">Marinomonas phaeophyticola</name>
    <dbReference type="NCBI Taxonomy" id="3004091"/>
    <lineage>
        <taxon>Bacteria</taxon>
        <taxon>Pseudomonadati</taxon>
        <taxon>Pseudomonadota</taxon>
        <taxon>Gammaproteobacteria</taxon>
        <taxon>Oceanospirillales</taxon>
        <taxon>Oceanospirillaceae</taxon>
        <taxon>Marinomonas</taxon>
    </lineage>
</organism>
<protein>
    <submittedName>
        <fullName evidence="2">Lrp/AsnC ligand binding domain-containing protein</fullName>
    </submittedName>
</protein>
<sequence length="91" mass="9855">MVTGIILINTERSKTNDVAKALIDTNGITEVFSVGGRFDLVALCRVNTNDQLADLVNVAMANNPNIVKTETLIAFQAFSKHDLEAMFSIGN</sequence>
<dbReference type="Proteomes" id="UP001149719">
    <property type="component" value="Unassembled WGS sequence"/>
</dbReference>
<dbReference type="RefSeq" id="WP_269122304.1">
    <property type="nucleotide sequence ID" value="NZ_JAPUBN010000006.1"/>
</dbReference>
<name>A0ABT4JPY7_9GAMM</name>
<dbReference type="Pfam" id="PF01037">
    <property type="entry name" value="AsnC_trans_reg"/>
    <property type="match status" value="1"/>
</dbReference>
<keyword evidence="3" id="KW-1185">Reference proteome</keyword>
<dbReference type="SUPFAM" id="SSF54909">
    <property type="entry name" value="Dimeric alpha+beta barrel"/>
    <property type="match status" value="1"/>
</dbReference>
<evidence type="ECO:0000313" key="3">
    <source>
        <dbReference type="Proteomes" id="UP001149719"/>
    </source>
</evidence>
<dbReference type="EMBL" id="JAPUBN010000006">
    <property type="protein sequence ID" value="MCZ2720425.1"/>
    <property type="molecule type" value="Genomic_DNA"/>
</dbReference>
<comment type="caution">
    <text evidence="2">The sequence shown here is derived from an EMBL/GenBank/DDBJ whole genome shotgun (WGS) entry which is preliminary data.</text>
</comment>
<proteinExistence type="predicted"/>
<dbReference type="InterPro" id="IPR011008">
    <property type="entry name" value="Dimeric_a/b-barrel"/>
</dbReference>
<evidence type="ECO:0000259" key="1">
    <source>
        <dbReference type="Pfam" id="PF01037"/>
    </source>
</evidence>
<gene>
    <name evidence="2" type="ORF">O1D97_01880</name>
</gene>
<evidence type="ECO:0000313" key="2">
    <source>
        <dbReference type="EMBL" id="MCZ2720425.1"/>
    </source>
</evidence>
<dbReference type="Gene3D" id="3.30.70.920">
    <property type="match status" value="1"/>
</dbReference>
<reference evidence="2" key="1">
    <citation type="submission" date="2022-12" db="EMBL/GenBank/DDBJ databases">
        <title>Marinomonas 15G1-11 sp. nov, isolated from marine algae.</title>
        <authorList>
            <person name="Butt M."/>
            <person name="Choi D.G."/>
            <person name="Kim J.M."/>
            <person name="Lee J.K."/>
            <person name="Baek J.H."/>
            <person name="Jeon C.O."/>
        </authorList>
    </citation>
    <scope>NUCLEOTIDE SEQUENCE</scope>
    <source>
        <strain evidence="2">15G1-11</strain>
    </source>
</reference>
<accession>A0ABT4JPY7</accession>